<sequence length="655" mass="75083">MWRLKIAEGGHDPYIYSTNNFLGRQIWEFDPNAGTPEERAEVEEACQNFWKNRFQVKPNADLLWQKQFLREKIFKQEIPRVKVKGFEEITHETVTVALRRSVHVFSALQARDGHWPATNSGSLFFLPPLVFVLYITGYLNTIITEEHRKQILNYIYCHQNEDGGWGLHIEGHSTMFCSVLNYICMRMLAEGPDGGKDNSCERAKKWILDHDSAIAIPSWGKIWLSILGLYDWYGTNPVPPEFWAIPSFFPIHPEPLLNSWPFNKLREKALNQTMLHLHYEDEVSRYITIGSIEKPLFMLACWIEDANGDYFKKHLARFSDFLWVAEDGMTAQSFGSQGWDTSFALQALIACNLTNEIGPTLREGHSFIKNSQVSENPPGDFRRMFRHISKGGWTFSDRDHGWQVSDTTAEGLTCCLLFSMMPPETVGEKLEPEKLFDAVNVILSLQSKNGGLPAWEPAPPTFWMEWLNPTELFEDAVIEHEHVECTSSSIYALALFKKLYPDHRKKEIEDFIANAVQFIQQIQRPDGSWYGNWGICFTYGTWFALRGLAAAGKTYFNCSAEYVPLEGERSNLVQTAWALMGLIHGGQGEIDPAPLHLAAKLLINSQTELGDFPQQEILGVYMKNCMVHYAAYRNIFPLWALAEYRQHFSFSSKSV</sequence>
<feature type="domain" description="Squalene cyclase N-terminal" evidence="7">
    <location>
        <begin position="99"/>
        <end position="253"/>
    </location>
</feature>
<proteinExistence type="inferred from homology"/>
<dbReference type="Gene3D" id="1.50.10.20">
    <property type="match status" value="3"/>
</dbReference>
<comment type="similarity">
    <text evidence="1">Belongs to the terpene cyclase/mutase family.</text>
</comment>
<dbReference type="CDD" id="cd02892">
    <property type="entry name" value="SQCY_1"/>
    <property type="match status" value="1"/>
</dbReference>
<dbReference type="GO" id="GO:0042300">
    <property type="term" value="F:beta-amyrin synthase activity"/>
    <property type="evidence" value="ECO:0007669"/>
    <property type="project" value="TreeGrafter"/>
</dbReference>
<accession>A0A067KYR8</accession>
<protein>
    <recommendedName>
        <fullName evidence="5">Lupeol synthase</fullName>
        <ecNumber evidence="4">5.4.99.41</ecNumber>
    </recommendedName>
</protein>
<dbReference type="OrthoDB" id="21502at2759"/>
<dbReference type="SUPFAM" id="SSF48239">
    <property type="entry name" value="Terpenoid cyclases/Protein prenyltransferases"/>
    <property type="match status" value="2"/>
</dbReference>
<dbReference type="PROSITE" id="PS01074">
    <property type="entry name" value="TERPENE_SYNTHASES"/>
    <property type="match status" value="1"/>
</dbReference>
<dbReference type="AlphaFoldDB" id="A0A067KYR8"/>
<dbReference type="PANTHER" id="PTHR11764">
    <property type="entry name" value="TERPENE CYCLASE/MUTASE FAMILY MEMBER"/>
    <property type="match status" value="1"/>
</dbReference>
<dbReference type="GO" id="GO:0042299">
    <property type="term" value="F:lupeol synthase activity"/>
    <property type="evidence" value="ECO:0007669"/>
    <property type="project" value="UniProtKB-EC"/>
</dbReference>
<dbReference type="InterPro" id="IPR002365">
    <property type="entry name" value="Terpene_synthase_CS"/>
</dbReference>
<dbReference type="Pfam" id="PF13243">
    <property type="entry name" value="SQHop_cyclase_C"/>
    <property type="match status" value="2"/>
</dbReference>
<dbReference type="InterPro" id="IPR008930">
    <property type="entry name" value="Terpenoid_cyclase/PrenylTrfase"/>
</dbReference>
<reference evidence="8 9" key="1">
    <citation type="journal article" date="2014" name="PLoS ONE">
        <title>Global Analysis of Gene Expression Profiles in Physic Nut (Jatropha curcas L.) Seedlings Exposed to Salt Stress.</title>
        <authorList>
            <person name="Zhang L."/>
            <person name="Zhang C."/>
            <person name="Wu P."/>
            <person name="Chen Y."/>
            <person name="Li M."/>
            <person name="Jiang H."/>
            <person name="Wu G."/>
        </authorList>
    </citation>
    <scope>NUCLEOTIDE SEQUENCE [LARGE SCALE GENOMIC DNA]</scope>
    <source>
        <strain evidence="9">cv. GZQX0401</strain>
        <tissue evidence="8">Young leaves</tissue>
    </source>
</reference>
<dbReference type="STRING" id="180498.A0A067KYR8"/>
<evidence type="ECO:0000259" key="6">
    <source>
        <dbReference type="Pfam" id="PF13243"/>
    </source>
</evidence>
<organism evidence="8 9">
    <name type="scientific">Jatropha curcas</name>
    <name type="common">Barbados nut</name>
    <dbReference type="NCBI Taxonomy" id="180498"/>
    <lineage>
        <taxon>Eukaryota</taxon>
        <taxon>Viridiplantae</taxon>
        <taxon>Streptophyta</taxon>
        <taxon>Embryophyta</taxon>
        <taxon>Tracheophyta</taxon>
        <taxon>Spermatophyta</taxon>
        <taxon>Magnoliopsida</taxon>
        <taxon>eudicotyledons</taxon>
        <taxon>Gunneridae</taxon>
        <taxon>Pentapetalae</taxon>
        <taxon>rosids</taxon>
        <taxon>fabids</taxon>
        <taxon>Malpighiales</taxon>
        <taxon>Euphorbiaceae</taxon>
        <taxon>Crotonoideae</taxon>
        <taxon>Jatropheae</taxon>
        <taxon>Jatropha</taxon>
    </lineage>
</organism>
<dbReference type="GO" id="GO:0016104">
    <property type="term" value="P:triterpenoid biosynthetic process"/>
    <property type="evidence" value="ECO:0007669"/>
    <property type="project" value="InterPro"/>
</dbReference>
<evidence type="ECO:0000256" key="2">
    <source>
        <dbReference type="ARBA" id="ARBA00022737"/>
    </source>
</evidence>
<dbReference type="InterPro" id="IPR032697">
    <property type="entry name" value="SQ_cyclase_N"/>
</dbReference>
<dbReference type="FunFam" id="1.50.10.20:FF:000044">
    <property type="entry name" value="Lupeol synthase"/>
    <property type="match status" value="1"/>
</dbReference>
<dbReference type="FunFam" id="1.50.10.20:FF:000011">
    <property type="entry name" value="Terpene cyclase/mutase family member"/>
    <property type="match status" value="1"/>
</dbReference>
<dbReference type="PANTHER" id="PTHR11764:SF48">
    <property type="entry name" value="TERPENE CYCLASE_MUTASE FAMILY MEMBER"/>
    <property type="match status" value="1"/>
</dbReference>
<dbReference type="GO" id="GO:0005811">
    <property type="term" value="C:lipid droplet"/>
    <property type="evidence" value="ECO:0007669"/>
    <property type="project" value="InterPro"/>
</dbReference>
<dbReference type="Pfam" id="PF13249">
    <property type="entry name" value="SQHop_cyclase_N"/>
    <property type="match status" value="1"/>
</dbReference>
<keyword evidence="3" id="KW-0413">Isomerase</keyword>
<keyword evidence="9" id="KW-1185">Reference proteome</keyword>
<gene>
    <name evidence="8" type="ORF">JCGZ_06060</name>
</gene>
<dbReference type="Proteomes" id="UP000027138">
    <property type="component" value="Unassembled WGS sequence"/>
</dbReference>
<dbReference type="InterPro" id="IPR018333">
    <property type="entry name" value="Squalene_cyclase"/>
</dbReference>
<name>A0A067KYR8_JATCU</name>
<dbReference type="EC" id="5.4.99.41" evidence="4"/>
<dbReference type="InterPro" id="IPR032696">
    <property type="entry name" value="SQ_cyclase_C"/>
</dbReference>
<feature type="domain" description="Squalene cyclase C-terminal" evidence="6">
    <location>
        <begin position="568"/>
        <end position="646"/>
    </location>
</feature>
<evidence type="ECO:0000313" key="8">
    <source>
        <dbReference type="EMBL" id="KDP37004.1"/>
    </source>
</evidence>
<evidence type="ECO:0000313" key="9">
    <source>
        <dbReference type="Proteomes" id="UP000027138"/>
    </source>
</evidence>
<evidence type="ECO:0000259" key="7">
    <source>
        <dbReference type="Pfam" id="PF13249"/>
    </source>
</evidence>
<evidence type="ECO:0000256" key="1">
    <source>
        <dbReference type="ARBA" id="ARBA00009755"/>
    </source>
</evidence>
<keyword evidence="2" id="KW-0677">Repeat</keyword>
<evidence type="ECO:0000256" key="5">
    <source>
        <dbReference type="ARBA" id="ARBA00072657"/>
    </source>
</evidence>
<feature type="domain" description="Squalene cyclase C-terminal" evidence="6">
    <location>
        <begin position="339"/>
        <end position="554"/>
    </location>
</feature>
<evidence type="ECO:0000256" key="4">
    <source>
        <dbReference type="ARBA" id="ARBA00066566"/>
    </source>
</evidence>
<dbReference type="EMBL" id="KK914415">
    <property type="protein sequence ID" value="KDP37004.1"/>
    <property type="molecule type" value="Genomic_DNA"/>
</dbReference>
<evidence type="ECO:0000256" key="3">
    <source>
        <dbReference type="ARBA" id="ARBA00023235"/>
    </source>
</evidence>